<dbReference type="PANTHER" id="PTHR16305:SF28">
    <property type="entry name" value="GUANYLATE CYCLASE DOMAIN-CONTAINING PROTEIN"/>
    <property type="match status" value="1"/>
</dbReference>
<accession>A0AA97JDL2</accession>
<dbReference type="Gene3D" id="3.30.70.1230">
    <property type="entry name" value="Nucleotide cyclase"/>
    <property type="match status" value="2"/>
</dbReference>
<dbReference type="GO" id="GO:0005737">
    <property type="term" value="C:cytoplasm"/>
    <property type="evidence" value="ECO:0007669"/>
    <property type="project" value="TreeGrafter"/>
</dbReference>
<evidence type="ECO:0000256" key="1">
    <source>
        <dbReference type="ARBA" id="ARBA00022741"/>
    </source>
</evidence>
<dbReference type="InterPro" id="IPR027417">
    <property type="entry name" value="P-loop_NTPase"/>
</dbReference>
<keyword evidence="1" id="KW-0547">Nucleotide-binding</keyword>
<reference evidence="6" key="1">
    <citation type="submission" date="2025-08" db="UniProtKB">
        <authorList>
            <consortium name="RefSeq"/>
        </authorList>
    </citation>
    <scope>IDENTIFICATION</scope>
    <source>
        <tissue evidence="6">Blood</tissue>
    </source>
</reference>
<sequence>MPPSGPQATKNENSILGKVAAHVPDLIVYGDFSQEVPFIETFDGVLLFIDISGFTALTEKYSTNTNLENGADQLTQTLNRYVGDIVEEVMVFGGDILNFAGDALLALWKVNRRHINDIITLVLKCSLRIQHDYGVCDTEVGLELRVKIGVSAGHISKVVVGDNRHQYFLVIGRAVDEVRLAQSLAKAGEIILSPNGWELCHRKITEVQKIPDERAVKVKYIKHMPLEFDEEKFFERCTHHLADNHICDNQEILRKASILAPNEELEKRLRKFVTRNVLKKIDDDQPLEYLSELRPVTIVFVNFQFDESANTLHLSKAVQDANIYITEMLHPFRGKINKIFTFDKGCTFLCIFGLPGDKQADESTHALDCALKIHTFCSTSLMKVKLVSIGVASGPVFCGVVGHRVRHEYTVIGRKVNLAARIMMYYPGLVTCDSVTYSESKLPHYCFQEVPFTDMKGILNPGTIYQYLGITEKTMIFKAYLTKERCEDYPLLGRKRETDIFEELLEKFKYFKESHILIYEGHFGYGKSQLMAEIAYLGQTADQKVVAVELTKINVSQSFFTMRTLMAMFLGIDTCKSYDTRQYTLQNKIRGLIDDSYYCLFNQPFYVKFPASEVVSNMDSLRRKGELELIFVKILQHAAEKETTIFVIDGAQFIDSTSWEYLEKLLRSLPIFIVLSFSPFEHKRHLLCSAPGRILASTANTYIRLKELCPTVIVQKACQDLGVVSIARELETFLIQRSHGNPFYIEELLHNLHINSVLQYHVLEEDEESEDEWDSLFTTVVLKPQDSTNVDYSESDEFICTVKQNVKLHNIMLPPILKGIALAELDNMTPSEQMVVKCAAIIGVTFSTELLLHILPDWTKMKMNQTLAALVESRIFECFVEGKVQQSGQTMGVFSQELYNCPFIETAAKGESDLASVIAYRIKQEEAVMQCKLMGFCTPLLKEAAYELWLKSQKRALHLKCASYLESDAHQCKYCGEGDFIAFHRYAVDGMLWKIDSEELRNEAERDIVSEAASDLVSAMILTAGSAEAIRTSLTTQESFRVEDTEKAFLARLDEIIRLFDSTTHFRNMDSCYCEKIVESVIVPLSHHCMAVENYVRAFYYLLECAAAYVYLSNNYMAFTYLSTAECLLKSLDPKQKIINQFEMSVLYCLKGEVSYNMGQINLAKRLVKKALELLNRSFPLTIVGAFFMSMVETSKHMSHQKKQNSWQMSDGREKRLALLYQEGRCLSILWQVFSLDPATNSKKFAHLAALMTVNCAEESQDEAQIISSYMEFSLCCQLIGCQQEWMKYEEMAIKRSLHLGVVGRELFILAKVVASLAYMKLCLGNLLLASKLSYRAHEICEQTKKSKLNCSILFNLFTALFLSARYTQSVQVLSWLEEFSFRGDNIIGKACFVSGCMDLILYASFSYKPFAYCLDFVLANEGNCILLSQNGIMLSLYSSMAIWFARLHLWDHFKEPFEQVKRLVRRTSTSLTANYGFCKFLESETLLLQKYMGERPDRVRELRNKMGKNLEQAMTQCSTSPVYYPRVYHLKAYVLLLFGNDEESQAFLDMATKYCCENCLERSWLTISQEWWFTGETAMEDEWLKTAPDFPVWKEGMSDKDLEVYERNRYLLKLPEQESNSSFIITNDD</sequence>
<dbReference type="GeneID" id="129330308"/>
<dbReference type="KEGG" id="emc:129330308"/>
<keyword evidence="2" id="KW-0067">ATP-binding</keyword>
<dbReference type="Proteomes" id="UP001190640">
    <property type="component" value="Chromosome 5"/>
</dbReference>
<keyword evidence="3" id="KW-0456">Lyase</keyword>
<evidence type="ECO:0000259" key="4">
    <source>
        <dbReference type="PROSITE" id="PS50125"/>
    </source>
</evidence>
<dbReference type="InterPro" id="IPR029787">
    <property type="entry name" value="Nucleotide_cyclase"/>
</dbReference>
<organism evidence="5 6">
    <name type="scientific">Eublepharis macularius</name>
    <name type="common">Leopard gecko</name>
    <name type="synonym">Cyrtodactylus macularius</name>
    <dbReference type="NCBI Taxonomy" id="481883"/>
    <lineage>
        <taxon>Eukaryota</taxon>
        <taxon>Metazoa</taxon>
        <taxon>Chordata</taxon>
        <taxon>Craniata</taxon>
        <taxon>Vertebrata</taxon>
        <taxon>Euteleostomi</taxon>
        <taxon>Lepidosauria</taxon>
        <taxon>Squamata</taxon>
        <taxon>Bifurcata</taxon>
        <taxon>Gekkota</taxon>
        <taxon>Eublepharidae</taxon>
        <taxon>Eublepharinae</taxon>
        <taxon>Eublepharis</taxon>
    </lineage>
</organism>
<evidence type="ECO:0000313" key="6">
    <source>
        <dbReference type="RefSeq" id="XP_054836317.1"/>
    </source>
</evidence>
<dbReference type="GO" id="GO:0005524">
    <property type="term" value="F:ATP binding"/>
    <property type="evidence" value="ECO:0007669"/>
    <property type="project" value="UniProtKB-KW"/>
</dbReference>
<dbReference type="PANTHER" id="PTHR16305">
    <property type="entry name" value="TESTICULAR SOLUBLE ADENYLYL CYCLASE"/>
    <property type="match status" value="1"/>
</dbReference>
<dbReference type="RefSeq" id="XP_054836317.1">
    <property type="nucleotide sequence ID" value="XM_054980342.1"/>
</dbReference>
<protein>
    <submittedName>
        <fullName evidence="6">Adenylate cyclase type 10-like</fullName>
    </submittedName>
</protein>
<dbReference type="FunFam" id="3.30.70.1230:FF:000021">
    <property type="entry name" value="Adenylate cyclase type 10"/>
    <property type="match status" value="1"/>
</dbReference>
<keyword evidence="5" id="KW-1185">Reference proteome</keyword>
<gene>
    <name evidence="6" type="primary">LOC129330308</name>
</gene>
<name>A0AA97JDL2_EUBMA</name>
<dbReference type="GO" id="GO:0035556">
    <property type="term" value="P:intracellular signal transduction"/>
    <property type="evidence" value="ECO:0007669"/>
    <property type="project" value="InterPro"/>
</dbReference>
<dbReference type="CDD" id="cd07302">
    <property type="entry name" value="CHD"/>
    <property type="match status" value="2"/>
</dbReference>
<dbReference type="GO" id="GO:0009190">
    <property type="term" value="P:cyclic nucleotide biosynthetic process"/>
    <property type="evidence" value="ECO:0007669"/>
    <property type="project" value="InterPro"/>
</dbReference>
<feature type="domain" description="Guanylate cyclase" evidence="4">
    <location>
        <begin position="345"/>
        <end position="423"/>
    </location>
</feature>
<dbReference type="FunFam" id="3.30.70.1230:FF:000017">
    <property type="entry name" value="Adenylate cyclase type 10"/>
    <property type="match status" value="1"/>
</dbReference>
<dbReference type="Pfam" id="PF00211">
    <property type="entry name" value="Guanylate_cyc"/>
    <property type="match status" value="2"/>
</dbReference>
<feature type="domain" description="Guanylate cyclase" evidence="4">
    <location>
        <begin position="45"/>
        <end position="182"/>
    </location>
</feature>
<proteinExistence type="predicted"/>
<dbReference type="SUPFAM" id="SSF52540">
    <property type="entry name" value="P-loop containing nucleoside triphosphate hydrolases"/>
    <property type="match status" value="1"/>
</dbReference>
<dbReference type="InterPro" id="IPR001054">
    <property type="entry name" value="A/G_cyclase"/>
</dbReference>
<dbReference type="PROSITE" id="PS50125">
    <property type="entry name" value="GUANYLATE_CYCLASE_2"/>
    <property type="match status" value="2"/>
</dbReference>
<evidence type="ECO:0000313" key="5">
    <source>
        <dbReference type="Proteomes" id="UP001190640"/>
    </source>
</evidence>
<dbReference type="SMART" id="SM00044">
    <property type="entry name" value="CYCc"/>
    <property type="match status" value="1"/>
</dbReference>
<dbReference type="GO" id="GO:0004016">
    <property type="term" value="F:adenylate cyclase activity"/>
    <property type="evidence" value="ECO:0007669"/>
    <property type="project" value="TreeGrafter"/>
</dbReference>
<evidence type="ECO:0000256" key="3">
    <source>
        <dbReference type="ARBA" id="ARBA00023239"/>
    </source>
</evidence>
<dbReference type="SUPFAM" id="SSF55073">
    <property type="entry name" value="Nucleotide cyclase"/>
    <property type="match status" value="2"/>
</dbReference>
<evidence type="ECO:0000256" key="2">
    <source>
        <dbReference type="ARBA" id="ARBA00022840"/>
    </source>
</evidence>